<keyword evidence="11" id="KW-1185">Reference proteome</keyword>
<keyword evidence="7" id="KW-0333">Golgi apparatus</keyword>
<evidence type="ECO:0000256" key="2">
    <source>
        <dbReference type="ARBA" id="ARBA00008124"/>
    </source>
</evidence>
<dbReference type="AlphaFoldDB" id="A0A2G8JFX8"/>
<evidence type="ECO:0000313" key="11">
    <source>
        <dbReference type="Proteomes" id="UP000230750"/>
    </source>
</evidence>
<comment type="caution">
    <text evidence="10">The sequence shown here is derived from an EMBL/GenBank/DDBJ whole genome shotgun (WGS) entry which is preliminary data.</text>
</comment>
<comment type="similarity">
    <text evidence="2">Belongs to the galactose-3-O-sulfotransferase family.</text>
</comment>
<evidence type="ECO:0000256" key="9">
    <source>
        <dbReference type="ARBA" id="ARBA00023180"/>
    </source>
</evidence>
<dbReference type="PANTHER" id="PTHR14647">
    <property type="entry name" value="GALACTOSE-3-O-SULFOTRANSFERASE"/>
    <property type="match status" value="1"/>
</dbReference>
<dbReference type="GO" id="GO:0000139">
    <property type="term" value="C:Golgi membrane"/>
    <property type="evidence" value="ECO:0007669"/>
    <property type="project" value="UniProtKB-SubCell"/>
</dbReference>
<dbReference type="OrthoDB" id="514299at2759"/>
<evidence type="ECO:0000256" key="3">
    <source>
        <dbReference type="ARBA" id="ARBA00022679"/>
    </source>
</evidence>
<dbReference type="GO" id="GO:0001733">
    <property type="term" value="F:galactosylceramide sulfotransferase activity"/>
    <property type="evidence" value="ECO:0007669"/>
    <property type="project" value="InterPro"/>
</dbReference>
<accession>A0A2G8JFX8</accession>
<evidence type="ECO:0000256" key="1">
    <source>
        <dbReference type="ARBA" id="ARBA00004323"/>
    </source>
</evidence>
<keyword evidence="5" id="KW-0735">Signal-anchor</keyword>
<evidence type="ECO:0000256" key="7">
    <source>
        <dbReference type="ARBA" id="ARBA00023034"/>
    </source>
</evidence>
<evidence type="ECO:0000256" key="5">
    <source>
        <dbReference type="ARBA" id="ARBA00022968"/>
    </source>
</evidence>
<dbReference type="STRING" id="307972.A0A2G8JFX8"/>
<dbReference type="Gene3D" id="3.40.50.300">
    <property type="entry name" value="P-loop containing nucleotide triphosphate hydrolases"/>
    <property type="match status" value="1"/>
</dbReference>
<evidence type="ECO:0000256" key="6">
    <source>
        <dbReference type="ARBA" id="ARBA00022989"/>
    </source>
</evidence>
<keyword evidence="4" id="KW-0812">Transmembrane</keyword>
<sequence>MSSVMPKDTIWTTIIRDPVDMFESTFYYRSLGGSFKIGTRDPLATFAGNPSYYINKYGHLTLARDPMMFDLGLTNDQKGNVKAIEKLISHLDDSFDLVLITEYFEESLILLRDLMCWQTDDIVSFVVNARAKSSVHEIRKDVRRRLWEWNSGDAMLYDHFNKTFWRKVEAYGVEKMRKEVVLLKARNRELNDKCILDPDKTVNQGVYGTPRASTSRDWY</sequence>
<dbReference type="GO" id="GO:0009247">
    <property type="term" value="P:glycolipid biosynthetic process"/>
    <property type="evidence" value="ECO:0007669"/>
    <property type="project" value="InterPro"/>
</dbReference>
<comment type="subcellular location">
    <subcellularLocation>
        <location evidence="1">Golgi apparatus membrane</location>
        <topology evidence="1">Single-pass type II membrane protein</topology>
    </subcellularLocation>
</comment>
<dbReference type="Proteomes" id="UP000230750">
    <property type="component" value="Unassembled WGS sequence"/>
</dbReference>
<keyword evidence="3 10" id="KW-0808">Transferase</keyword>
<dbReference type="InterPro" id="IPR009729">
    <property type="entry name" value="Gal-3-0_sulfotransfrase"/>
</dbReference>
<name>A0A2G8JFX8_STIJA</name>
<dbReference type="EMBL" id="MRZV01002115">
    <property type="protein sequence ID" value="PIK34642.1"/>
    <property type="molecule type" value="Genomic_DNA"/>
</dbReference>
<evidence type="ECO:0000313" key="10">
    <source>
        <dbReference type="EMBL" id="PIK34642.1"/>
    </source>
</evidence>
<evidence type="ECO:0000256" key="8">
    <source>
        <dbReference type="ARBA" id="ARBA00023136"/>
    </source>
</evidence>
<organism evidence="10 11">
    <name type="scientific">Stichopus japonicus</name>
    <name type="common">Sea cucumber</name>
    <dbReference type="NCBI Taxonomy" id="307972"/>
    <lineage>
        <taxon>Eukaryota</taxon>
        <taxon>Metazoa</taxon>
        <taxon>Echinodermata</taxon>
        <taxon>Eleutherozoa</taxon>
        <taxon>Echinozoa</taxon>
        <taxon>Holothuroidea</taxon>
        <taxon>Aspidochirotacea</taxon>
        <taxon>Aspidochirotida</taxon>
        <taxon>Stichopodidae</taxon>
        <taxon>Apostichopus</taxon>
    </lineage>
</organism>
<reference evidence="10 11" key="1">
    <citation type="journal article" date="2017" name="PLoS Biol.">
        <title>The sea cucumber genome provides insights into morphological evolution and visceral regeneration.</title>
        <authorList>
            <person name="Zhang X."/>
            <person name="Sun L."/>
            <person name="Yuan J."/>
            <person name="Sun Y."/>
            <person name="Gao Y."/>
            <person name="Zhang L."/>
            <person name="Li S."/>
            <person name="Dai H."/>
            <person name="Hamel J.F."/>
            <person name="Liu C."/>
            <person name="Yu Y."/>
            <person name="Liu S."/>
            <person name="Lin W."/>
            <person name="Guo K."/>
            <person name="Jin S."/>
            <person name="Xu P."/>
            <person name="Storey K.B."/>
            <person name="Huan P."/>
            <person name="Zhang T."/>
            <person name="Zhou Y."/>
            <person name="Zhang J."/>
            <person name="Lin C."/>
            <person name="Li X."/>
            <person name="Xing L."/>
            <person name="Huo D."/>
            <person name="Sun M."/>
            <person name="Wang L."/>
            <person name="Mercier A."/>
            <person name="Li F."/>
            <person name="Yang H."/>
            <person name="Xiang J."/>
        </authorList>
    </citation>
    <scope>NUCLEOTIDE SEQUENCE [LARGE SCALE GENOMIC DNA]</scope>
    <source>
        <strain evidence="10">Shaxun</strain>
        <tissue evidence="10">Muscle</tissue>
    </source>
</reference>
<proteinExistence type="inferred from homology"/>
<dbReference type="InterPro" id="IPR027417">
    <property type="entry name" value="P-loop_NTPase"/>
</dbReference>
<dbReference type="PANTHER" id="PTHR14647:SF86">
    <property type="entry name" value="GALACTOSE-3-O-SULFOTRANSFERASE"/>
    <property type="match status" value="1"/>
</dbReference>
<keyword evidence="8" id="KW-0472">Membrane</keyword>
<protein>
    <submittedName>
        <fullName evidence="10">Putative galactosylceramide sulfotransferase-like</fullName>
    </submittedName>
</protein>
<gene>
    <name evidence="10" type="ORF">BSL78_28531</name>
</gene>
<evidence type="ECO:0000256" key="4">
    <source>
        <dbReference type="ARBA" id="ARBA00022692"/>
    </source>
</evidence>
<dbReference type="Pfam" id="PF06990">
    <property type="entry name" value="Gal-3-0_sulfotr"/>
    <property type="match status" value="1"/>
</dbReference>
<keyword evidence="6" id="KW-1133">Transmembrane helix</keyword>
<keyword evidence="9" id="KW-0325">Glycoprotein</keyword>